<protein>
    <submittedName>
        <fullName evidence="4">Enzyme E2 2</fullName>
    </submittedName>
</protein>
<dbReference type="InterPro" id="IPR016135">
    <property type="entry name" value="UBQ-conjugating_enzyme/RWD"/>
</dbReference>
<dbReference type="PROSITE" id="PS50181">
    <property type="entry name" value="FBOX"/>
    <property type="match status" value="1"/>
</dbReference>
<evidence type="ECO:0000259" key="3">
    <source>
        <dbReference type="PROSITE" id="PS50181"/>
    </source>
</evidence>
<proteinExistence type="predicted"/>
<dbReference type="InterPro" id="IPR001810">
    <property type="entry name" value="F-box_dom"/>
</dbReference>
<gene>
    <name evidence="4" type="ORF">SEMRO_135_G063720.1</name>
</gene>
<dbReference type="Gene3D" id="1.20.1280.50">
    <property type="match status" value="1"/>
</dbReference>
<dbReference type="InterPro" id="IPR050113">
    <property type="entry name" value="Ub_conjugating_enzyme"/>
</dbReference>
<keyword evidence="5" id="KW-1185">Reference proteome</keyword>
<comment type="caution">
    <text evidence="4">The sequence shown here is derived from an EMBL/GenBank/DDBJ whole genome shotgun (WGS) entry which is preliminary data.</text>
</comment>
<dbReference type="Gene3D" id="3.10.110.10">
    <property type="entry name" value="Ubiquitin Conjugating Enzyme"/>
    <property type="match status" value="1"/>
</dbReference>
<feature type="region of interest" description="Disordered" evidence="1">
    <location>
        <begin position="640"/>
        <end position="698"/>
    </location>
</feature>
<evidence type="ECO:0000313" key="4">
    <source>
        <dbReference type="EMBL" id="CAB9502388.1"/>
    </source>
</evidence>
<feature type="domain" description="UBC core" evidence="2">
    <location>
        <begin position="15"/>
        <end position="175"/>
    </location>
</feature>
<dbReference type="Proteomes" id="UP001153069">
    <property type="component" value="Unassembled WGS sequence"/>
</dbReference>
<evidence type="ECO:0000256" key="1">
    <source>
        <dbReference type="SAM" id="MobiDB-lite"/>
    </source>
</evidence>
<reference evidence="4" key="1">
    <citation type="submission" date="2020-06" db="EMBL/GenBank/DDBJ databases">
        <authorList>
            <consortium name="Plant Systems Biology data submission"/>
        </authorList>
    </citation>
    <scope>NUCLEOTIDE SEQUENCE</scope>
    <source>
        <strain evidence="4">D6</strain>
    </source>
</reference>
<evidence type="ECO:0000313" key="5">
    <source>
        <dbReference type="Proteomes" id="UP001153069"/>
    </source>
</evidence>
<dbReference type="SMART" id="SM00212">
    <property type="entry name" value="UBCc"/>
    <property type="match status" value="1"/>
</dbReference>
<dbReference type="Pfam" id="PF00179">
    <property type="entry name" value="UQ_con"/>
    <property type="match status" value="1"/>
</dbReference>
<name>A0A9N8H574_9STRA</name>
<feature type="domain" description="F-box" evidence="3">
    <location>
        <begin position="214"/>
        <end position="260"/>
    </location>
</feature>
<dbReference type="SUPFAM" id="SSF81383">
    <property type="entry name" value="F-box domain"/>
    <property type="match status" value="1"/>
</dbReference>
<dbReference type="OrthoDB" id="9978460at2759"/>
<dbReference type="CDD" id="cd23955">
    <property type="entry name" value="UBCc_invertebrate"/>
    <property type="match status" value="1"/>
</dbReference>
<feature type="compositionally biased region" description="Basic and acidic residues" evidence="1">
    <location>
        <begin position="640"/>
        <end position="682"/>
    </location>
</feature>
<dbReference type="PANTHER" id="PTHR24067">
    <property type="entry name" value="UBIQUITIN-CONJUGATING ENZYME E2"/>
    <property type="match status" value="1"/>
</dbReference>
<organism evidence="4 5">
    <name type="scientific">Seminavis robusta</name>
    <dbReference type="NCBI Taxonomy" id="568900"/>
    <lineage>
        <taxon>Eukaryota</taxon>
        <taxon>Sar</taxon>
        <taxon>Stramenopiles</taxon>
        <taxon>Ochrophyta</taxon>
        <taxon>Bacillariophyta</taxon>
        <taxon>Bacillariophyceae</taxon>
        <taxon>Bacillariophycidae</taxon>
        <taxon>Naviculales</taxon>
        <taxon>Naviculaceae</taxon>
        <taxon>Seminavis</taxon>
    </lineage>
</organism>
<dbReference type="EMBL" id="CAICTM010000134">
    <property type="protein sequence ID" value="CAB9502388.1"/>
    <property type="molecule type" value="Genomic_DNA"/>
</dbReference>
<dbReference type="SUPFAM" id="SSF54495">
    <property type="entry name" value="UBC-like"/>
    <property type="match status" value="1"/>
</dbReference>
<accession>A0A9N8H574</accession>
<evidence type="ECO:0000259" key="2">
    <source>
        <dbReference type="PROSITE" id="PS50127"/>
    </source>
</evidence>
<dbReference type="PROSITE" id="PS50127">
    <property type="entry name" value="UBC_2"/>
    <property type="match status" value="1"/>
</dbReference>
<dbReference type="InterPro" id="IPR000608">
    <property type="entry name" value="UBC"/>
</dbReference>
<sequence>MNTSILVLPNPRKQHAIRRLHKDWRELKQEKDTLPTISAAPTSSIFEWHCNLRPDHGPYASTIIHLILQFTEDYPHKPPRVKLCSWMNHPNVFSGGYICLDMIQPWGQRYPQPYTGWTSAYSVLSLLLQLQSFLFAENIPQIYGTAKGLLGGRRSKGKIGDAIHRAQQFTCAVYTHDGTRRIHTHSNPWPPLPTATGMVPQPSLLSRRDTQRANKPLPFLPREIFTKIFSFLNIRGLVQARDACAEWGRIVHSFNLFERSQVMCFHTKATVDDPDTILGIGLSVEYYPDGKTLKMATSPLDVLSLHAFQKENIRGDVWGTRRFGFFLPLVLNPDHSARAVDRMEKTMYSIMKNSVLHSYDSNRRQPPPPRLRYDQKAHAAFHPLMAFQLLAIMMNSMVVQLMNAAEEGGEVTRYASEKALEGYCAFHHILLFFAKRYPVLEQHAEKQVSRFLSAYYFRHKLQEPNLGLLLICLTLSKTGWNSLRKPLVMEAFDRNVRWLLRSYPLLAEDSISAEDRLQWTFQGAKTSLRLLMFQAYFMSRIGRPSNKRGPMEVLDQYERQMGKPTPKQKKDLQRNAKEILAVTTWSRFFQRLGGPIPSDARLADILKQAVANSLRKRYHDPNEEANRVLKERIREERWQAGADEREQREAERLQEFWETRERTQRERREAEREHMAQEELERGQGTLQGFAGRPRRTS</sequence>
<dbReference type="InterPro" id="IPR036047">
    <property type="entry name" value="F-box-like_dom_sf"/>
</dbReference>
<dbReference type="AlphaFoldDB" id="A0A9N8H574"/>